<dbReference type="InterPro" id="IPR035979">
    <property type="entry name" value="RBD_domain_sf"/>
</dbReference>
<dbReference type="SUPFAM" id="SSF54001">
    <property type="entry name" value="Cysteine proteinases"/>
    <property type="match status" value="1"/>
</dbReference>
<name>A0A6G0T047_APHGL</name>
<dbReference type="OrthoDB" id="6767358at2759"/>
<dbReference type="SUPFAM" id="SSF54928">
    <property type="entry name" value="RNA-binding domain, RBD"/>
    <property type="match status" value="1"/>
</dbReference>
<gene>
    <name evidence="2" type="ORF">AGLY_016225</name>
</gene>
<dbReference type="PANTHER" id="PTHR36159:SF1">
    <property type="entry name" value="RETROVIRUS-RELATED POL POLYPROTEIN FROM TRANSPOSON 412-LIKE PROTEIN"/>
    <property type="match status" value="1"/>
</dbReference>
<dbReference type="AlphaFoldDB" id="A0A6G0T047"/>
<evidence type="ECO:0000313" key="3">
    <source>
        <dbReference type="Proteomes" id="UP000475862"/>
    </source>
</evidence>
<dbReference type="EMBL" id="VYZN01000080">
    <property type="protein sequence ID" value="KAE9523277.1"/>
    <property type="molecule type" value="Genomic_DNA"/>
</dbReference>
<accession>A0A6G0T047</accession>
<proteinExistence type="predicted"/>
<feature type="non-terminal residue" evidence="2">
    <location>
        <position position="856"/>
    </location>
</feature>
<dbReference type="PANTHER" id="PTHR36159">
    <property type="entry name" value="PROTEIN CBG23766"/>
    <property type="match status" value="1"/>
</dbReference>
<dbReference type="InterPro" id="IPR049512">
    <property type="entry name" value="DJR-like_dom"/>
</dbReference>
<organism evidence="2 3">
    <name type="scientific">Aphis glycines</name>
    <name type="common">Soybean aphid</name>
    <dbReference type="NCBI Taxonomy" id="307491"/>
    <lineage>
        <taxon>Eukaryota</taxon>
        <taxon>Metazoa</taxon>
        <taxon>Ecdysozoa</taxon>
        <taxon>Arthropoda</taxon>
        <taxon>Hexapoda</taxon>
        <taxon>Insecta</taxon>
        <taxon>Pterygota</taxon>
        <taxon>Neoptera</taxon>
        <taxon>Paraneoptera</taxon>
        <taxon>Hemiptera</taxon>
        <taxon>Sternorrhyncha</taxon>
        <taxon>Aphidomorpha</taxon>
        <taxon>Aphidoidea</taxon>
        <taxon>Aphididae</taxon>
        <taxon>Aphidini</taxon>
        <taxon>Aphis</taxon>
        <taxon>Aphis</taxon>
    </lineage>
</organism>
<reference evidence="2 3" key="1">
    <citation type="submission" date="2019-08" db="EMBL/GenBank/DDBJ databases">
        <title>The genome of the soybean aphid Biotype 1, its phylome, world population structure and adaptation to the North American continent.</title>
        <authorList>
            <person name="Giordano R."/>
            <person name="Donthu R.K."/>
            <person name="Hernandez A.G."/>
            <person name="Wright C.L."/>
            <person name="Zimin A.V."/>
        </authorList>
    </citation>
    <scope>NUCLEOTIDE SEQUENCE [LARGE SCALE GENOMIC DNA]</scope>
    <source>
        <tissue evidence="2">Whole aphids</tissue>
    </source>
</reference>
<comment type="caution">
    <text evidence="2">The sequence shown here is derived from an EMBL/GenBank/DDBJ whole genome shotgun (WGS) entry which is preliminary data.</text>
</comment>
<dbReference type="GO" id="GO:0003676">
    <property type="term" value="F:nucleic acid binding"/>
    <property type="evidence" value="ECO:0007669"/>
    <property type="project" value="InterPro"/>
</dbReference>
<dbReference type="Proteomes" id="UP000475862">
    <property type="component" value="Unassembled WGS sequence"/>
</dbReference>
<keyword evidence="3" id="KW-1185">Reference proteome</keyword>
<dbReference type="Pfam" id="PF21738">
    <property type="entry name" value="DJR-like_dom"/>
    <property type="match status" value="1"/>
</dbReference>
<dbReference type="Gene3D" id="3.30.70.330">
    <property type="match status" value="1"/>
</dbReference>
<dbReference type="InterPro" id="IPR038765">
    <property type="entry name" value="Papain-like_cys_pep_sf"/>
</dbReference>
<dbReference type="InterPro" id="IPR012677">
    <property type="entry name" value="Nucleotide-bd_a/b_plait_sf"/>
</dbReference>
<feature type="domain" description="Double jelly roll-like" evidence="1">
    <location>
        <begin position="414"/>
        <end position="733"/>
    </location>
</feature>
<evidence type="ECO:0000313" key="2">
    <source>
        <dbReference type="EMBL" id="KAE9523277.1"/>
    </source>
</evidence>
<protein>
    <recommendedName>
        <fullName evidence="1">Double jelly roll-like domain-containing protein</fullName>
    </recommendedName>
</protein>
<sequence length="856" mass="98860">METLPNRPLTDQDIIKYATKFKIDHFRGVFSRKGSHWVAFYKNKDKVVYFDSFGNLTPPIELQKYLKGNKIKYNYTNYQNKNTFNCGHLCLNFLQCKNHLTGNTTTLSVHYFPPIDVYDDSEIALLNLQTYNTFPNINETNNHFEIHLVNPDRLLNNNKFPTCFITLKKGCYDIKDIKNQILAQINNFNNDLEYLEIEKITFDIGIDQVDFRTTIFSNGTICFNVENSIAPLLGFEKKNYEHYIDGHRSQKVSNLNIVNSIKVMCNIAQGSFNNHMSSHSIYEFSPSENIGSKLIQTPSNLIYYKLNKTNIESLTIQLVDQDHNPINNLVHYIRQHQLVVKPNKMPESDILDISSQYETDSKITKIEFHSYTPYTTSFKNNDEIRISIQQTDVYPYLHESFIYLEGKITEAGKVLLSNNGFSYLFDQIRLEINGIEVDSTRVLGITSSLKGYLSGTPVDYYCYENAGWTFKNNTKSTNNAGEFSACIPLKYWLGLFEDFKKILVNSRLELILTRSHSDLNAINVKSEGSATTGAVTLNKIVWKVPHITVDDEERLKLLKLVEKEKSLFIPFRSFETFEYPELGTTTKAVWNLKTASKLEKPRFIIVGLQKDRKNQISKDCSVFDKCDLTNVKVFLNSIAYPYDNLNLDFNKNNFSILYDMYTSFQESYYEKKIRNPLLSPSTFLENAPIVVIDTSKQNDSGTASSVDVQLEIEASKPLTGVSAYCLLIHDRIVEYVPFTREWYKKCVICDHVDKMYNMCVHGKNLDKHHHIFVGDLSPEIETQTLREAFAPFGEISILQLFKHCFENSVNTKRYYQDIEVDQQTTLTVAKLSVDRFTIIEVKGKTCIEFEWYSSKS</sequence>
<evidence type="ECO:0000259" key="1">
    <source>
        <dbReference type="Pfam" id="PF21738"/>
    </source>
</evidence>